<evidence type="ECO:0000256" key="1">
    <source>
        <dbReference type="SAM" id="MobiDB-lite"/>
    </source>
</evidence>
<gene>
    <name evidence="3" type="ORF">ACFQ4E_06100</name>
</gene>
<name>A0ABW3ZG22_9RHOB</name>
<reference evidence="4" key="1">
    <citation type="journal article" date="2019" name="Int. J. Syst. Evol. Microbiol.">
        <title>The Global Catalogue of Microorganisms (GCM) 10K type strain sequencing project: providing services to taxonomists for standard genome sequencing and annotation.</title>
        <authorList>
            <consortium name="The Broad Institute Genomics Platform"/>
            <consortium name="The Broad Institute Genome Sequencing Center for Infectious Disease"/>
            <person name="Wu L."/>
            <person name="Ma J."/>
        </authorList>
    </citation>
    <scope>NUCLEOTIDE SEQUENCE [LARGE SCALE GENOMIC DNA]</scope>
    <source>
        <strain evidence="4">CCUG 62953</strain>
    </source>
</reference>
<comment type="caution">
    <text evidence="3">The sequence shown here is derived from an EMBL/GenBank/DDBJ whole genome shotgun (WGS) entry which is preliminary data.</text>
</comment>
<protein>
    <submittedName>
        <fullName evidence="3">Uncharacterized protein</fullName>
    </submittedName>
</protein>
<sequence length="201" mass="23063">MSRKFIAAVLSVSLVTAGVSASPARAAEAEDIARALGGIATVLVIGKLIRDARDEDNAKTEAERRKDAAREAEKERREAHARDRERRQDWQDWQDWQDRGRYDRWEGGSRWFPKGHPLYDWQKRDRGDLRRAPLPAACLLDTRSRSGRRTEVLGVRCVERSYASARHLPDSCLTRVDTPHGLRVGYEAQCLRERGWSLSRR</sequence>
<dbReference type="Proteomes" id="UP001597135">
    <property type="component" value="Unassembled WGS sequence"/>
</dbReference>
<feature type="signal peptide" evidence="2">
    <location>
        <begin position="1"/>
        <end position="26"/>
    </location>
</feature>
<evidence type="ECO:0000313" key="3">
    <source>
        <dbReference type="EMBL" id="MFD1341983.1"/>
    </source>
</evidence>
<evidence type="ECO:0000313" key="4">
    <source>
        <dbReference type="Proteomes" id="UP001597135"/>
    </source>
</evidence>
<dbReference type="EMBL" id="JBHTMU010000007">
    <property type="protein sequence ID" value="MFD1341983.1"/>
    <property type="molecule type" value="Genomic_DNA"/>
</dbReference>
<organism evidence="3 4">
    <name type="scientific">Litorisediminicola beolgyonensis</name>
    <dbReference type="NCBI Taxonomy" id="1173614"/>
    <lineage>
        <taxon>Bacteria</taxon>
        <taxon>Pseudomonadati</taxon>
        <taxon>Pseudomonadota</taxon>
        <taxon>Alphaproteobacteria</taxon>
        <taxon>Rhodobacterales</taxon>
        <taxon>Paracoccaceae</taxon>
        <taxon>Litorisediminicola</taxon>
    </lineage>
</organism>
<accession>A0ABW3ZG22</accession>
<keyword evidence="2" id="KW-0732">Signal</keyword>
<proteinExistence type="predicted"/>
<keyword evidence="4" id="KW-1185">Reference proteome</keyword>
<dbReference type="RefSeq" id="WP_386802044.1">
    <property type="nucleotide sequence ID" value="NZ_JBHTMU010000007.1"/>
</dbReference>
<evidence type="ECO:0000256" key="2">
    <source>
        <dbReference type="SAM" id="SignalP"/>
    </source>
</evidence>
<feature type="region of interest" description="Disordered" evidence="1">
    <location>
        <begin position="55"/>
        <end position="90"/>
    </location>
</feature>
<feature type="chain" id="PRO_5045536573" evidence="2">
    <location>
        <begin position="27"/>
        <end position="201"/>
    </location>
</feature>